<accession>A0A1J7HKK3</accession>
<reference evidence="1 2" key="1">
    <citation type="journal article" date="2017" name="Plant Biotechnol. J.">
        <title>A comprehensive draft genome sequence for lupin (Lupinus angustifolius), an emerging health food: insights into plant-microbe interactions and legume evolution.</title>
        <authorList>
            <person name="Hane J.K."/>
            <person name="Ming Y."/>
            <person name="Kamphuis L.G."/>
            <person name="Nelson M.N."/>
            <person name="Garg G."/>
            <person name="Atkins C.A."/>
            <person name="Bayer P.E."/>
            <person name="Bravo A."/>
            <person name="Bringans S."/>
            <person name="Cannon S."/>
            <person name="Edwards D."/>
            <person name="Foley R."/>
            <person name="Gao L.L."/>
            <person name="Harrison M.J."/>
            <person name="Huang W."/>
            <person name="Hurgobin B."/>
            <person name="Li S."/>
            <person name="Liu C.W."/>
            <person name="McGrath A."/>
            <person name="Morahan G."/>
            <person name="Murray J."/>
            <person name="Weller J."/>
            <person name="Jian J."/>
            <person name="Singh K.B."/>
        </authorList>
    </citation>
    <scope>NUCLEOTIDE SEQUENCE [LARGE SCALE GENOMIC DNA]</scope>
    <source>
        <strain evidence="2">cv. Tanjil</strain>
        <tissue evidence="1">Whole plant</tissue>
    </source>
</reference>
<evidence type="ECO:0000313" key="2">
    <source>
        <dbReference type="Proteomes" id="UP000188354"/>
    </source>
</evidence>
<dbReference type="AlphaFoldDB" id="A0A1J7HKK3"/>
<gene>
    <name evidence="1" type="ORF">TanjilG_17639</name>
</gene>
<dbReference type="EMBL" id="CM007364">
    <property type="protein sequence ID" value="OIW13196.1"/>
    <property type="molecule type" value="Genomic_DNA"/>
</dbReference>
<dbReference type="Proteomes" id="UP000188354">
    <property type="component" value="Chromosome LG04"/>
</dbReference>
<dbReference type="Gramene" id="OIW13196">
    <property type="protein sequence ID" value="OIW13196"/>
    <property type="gene ID" value="TanjilG_17639"/>
</dbReference>
<sequence>MVADEDAFTVVHVGSVFTPGGLRWLSSHFRWLKVVPVLNVGMCFLEFLQQLVKTWEKGTYSQ</sequence>
<evidence type="ECO:0000313" key="1">
    <source>
        <dbReference type="EMBL" id="OIW13196.1"/>
    </source>
</evidence>
<name>A0A1J7HKK3_LUPAN</name>
<organism evidence="1 2">
    <name type="scientific">Lupinus angustifolius</name>
    <name type="common">Narrow-leaved blue lupine</name>
    <dbReference type="NCBI Taxonomy" id="3871"/>
    <lineage>
        <taxon>Eukaryota</taxon>
        <taxon>Viridiplantae</taxon>
        <taxon>Streptophyta</taxon>
        <taxon>Embryophyta</taxon>
        <taxon>Tracheophyta</taxon>
        <taxon>Spermatophyta</taxon>
        <taxon>Magnoliopsida</taxon>
        <taxon>eudicotyledons</taxon>
        <taxon>Gunneridae</taxon>
        <taxon>Pentapetalae</taxon>
        <taxon>rosids</taxon>
        <taxon>fabids</taxon>
        <taxon>Fabales</taxon>
        <taxon>Fabaceae</taxon>
        <taxon>Papilionoideae</taxon>
        <taxon>50 kb inversion clade</taxon>
        <taxon>genistoids sensu lato</taxon>
        <taxon>core genistoids</taxon>
        <taxon>Genisteae</taxon>
        <taxon>Lupinus</taxon>
    </lineage>
</organism>
<keyword evidence="2" id="KW-1185">Reference proteome</keyword>
<proteinExistence type="predicted"/>
<protein>
    <submittedName>
        <fullName evidence="1">Uncharacterized protein</fullName>
    </submittedName>
</protein>